<comment type="caution">
    <text evidence="1">The sequence shown here is derived from an EMBL/GenBank/DDBJ whole genome shotgun (WGS) entry which is preliminary data.</text>
</comment>
<proteinExistence type="predicted"/>
<reference evidence="1" key="1">
    <citation type="submission" date="2016-10" db="EMBL/GenBank/DDBJ databases">
        <title>Sequence of Gallionella enrichment culture.</title>
        <authorList>
            <person name="Poehlein A."/>
            <person name="Muehling M."/>
            <person name="Daniel R."/>
        </authorList>
    </citation>
    <scope>NUCLEOTIDE SEQUENCE</scope>
</reference>
<dbReference type="EMBL" id="MLJW01000140">
    <property type="protein sequence ID" value="OIQ96993.1"/>
    <property type="molecule type" value="Genomic_DNA"/>
</dbReference>
<dbReference type="AlphaFoldDB" id="A0A1J5RMP0"/>
<accession>A0A1J5RMP0</accession>
<sequence length="38" mass="4433">MICGNNFAVTEYRSSVISLTECFVWMSNHYSNALQFLR</sequence>
<name>A0A1J5RMP0_9ZZZZ</name>
<organism evidence="1">
    <name type="scientific">mine drainage metagenome</name>
    <dbReference type="NCBI Taxonomy" id="410659"/>
    <lineage>
        <taxon>unclassified sequences</taxon>
        <taxon>metagenomes</taxon>
        <taxon>ecological metagenomes</taxon>
    </lineage>
</organism>
<evidence type="ECO:0000313" key="1">
    <source>
        <dbReference type="EMBL" id="OIQ96993.1"/>
    </source>
</evidence>
<protein>
    <submittedName>
        <fullName evidence="1">Uncharacterized protein</fullName>
    </submittedName>
</protein>
<gene>
    <name evidence="1" type="ORF">GALL_210600</name>
</gene>